<protein>
    <submittedName>
        <fullName evidence="4">Uncharacterized protein</fullName>
    </submittedName>
</protein>
<dbReference type="EMBL" id="GL945475">
    <property type="protein sequence ID" value="EGO03644.1"/>
    <property type="molecule type" value="Genomic_DNA"/>
</dbReference>
<keyword evidence="3" id="KW-1133">Transmembrane helix</keyword>
<dbReference type="AlphaFoldDB" id="F8PL00"/>
<keyword evidence="5" id="KW-1185">Reference proteome</keyword>
<keyword evidence="1" id="KW-0175">Coiled coil</keyword>
<accession>F8PL00</accession>
<feature type="region of interest" description="Disordered" evidence="2">
    <location>
        <begin position="1078"/>
        <end position="1105"/>
    </location>
</feature>
<sequence>MSVRVHTWAFTRRLVLWNRRRARTKRTIRGGWLTEYQLPRNQGQSCVFLVEERLIMLTLVFSTSKFLIFHDGDKFNAGESQSRSSIHSISHTTMPVSNGSPTVDPSHKLDLIMESDSFCVVLAARVLQITLTILICVIILLFNGCSRVRPSLPSFSINDVMSANGPPVAVTTIEGISPISAPRDRNGARDKKQLVISEILRVRKKRRFGIKRFKQRVWERYVDKNQEELLRRCAQAEARAVNAEDRMELLKANFQELFVARIELQSRLDSQLEDELEDESSEDTAATETFVALESYSDQGIEDDIEDDNSQDTEATESWCAPESYSTPRIEHESSEDAVTGVTEPYIALEAKFDQGIEELEPKGFEDTLAKPLFALESNCDQGVEDFDRRAFEVIITEPFLASESEWNQEIEELEHDGFEDTDVVEPLYALEFHRDQRIEGIEHNNFEVTKATESLSTVAFNCNQRFEDELEDEDDNEDFEDTEAVEPFFSLHFNCDQRIERLERKGFEDIEITQPLFTLESSSDQQIENFEDIVSSVQDALFVAEGEVDDEVDLEERRRGMDALRTSMLKKENWLEVEYLELVQKYEQMEEELERQEGRAVVLAEQHNTLKAQSEQYIEELKKLRGSVGQLEGKNAELQWELGIKQAETLFLTSRLEMYKKEKLNEGDLHSKDCPATGRNELPDIISPPSPTGSCFSNDSHVPADTDEETENTSDPAQVSGSGLATLDSDNSVLNRVEEIDATSDFVPGTSMATLNNSDCSAYSMGLCLPPNRAAPSNGKSVEWATALTRVRTISSREVEFVYLTNIVPVRAKRARQYGSTGVKPALMIPNQQDRVSWLSLEADKLVNEVRTVREELFATQKQCTAAESQYEELQKKHRVVENDLKEMTTKAEDLDRTVTEAAFLCISQGEELDELKQRCAGLEEKTGRCSCRIAGLDVVNEGAGVNAPLCSPVTEDGVFNTTRPKTLGLQDVMEWSMSASPAYLDISSILSDIADEGSAAVTCSLALESQFAFQIAVDSPLGRLRSGTTPADCRGATWAPSGRRIVQHSRAPFPIPALRPAWPIEYRDPRSEEYGKARVTKRRRTVQVAGQPEGKEEDDVGEKVSWVHRTRARRARSVRRL</sequence>
<proteinExistence type="predicted"/>
<evidence type="ECO:0000256" key="3">
    <source>
        <dbReference type="SAM" id="Phobius"/>
    </source>
</evidence>
<feature type="coiled-coil region" evidence="1">
    <location>
        <begin position="858"/>
        <end position="927"/>
    </location>
</feature>
<gene>
    <name evidence="4" type="ORF">SERLA73DRAFT_158202</name>
</gene>
<evidence type="ECO:0000256" key="2">
    <source>
        <dbReference type="SAM" id="MobiDB-lite"/>
    </source>
</evidence>
<feature type="coiled-coil region" evidence="1">
    <location>
        <begin position="573"/>
        <end position="642"/>
    </location>
</feature>
<feature type="region of interest" description="Disordered" evidence="2">
    <location>
        <begin position="669"/>
        <end position="731"/>
    </location>
</feature>
<feature type="compositionally biased region" description="Polar residues" evidence="2">
    <location>
        <begin position="714"/>
        <end position="731"/>
    </location>
</feature>
<reference evidence="5" key="1">
    <citation type="journal article" date="2011" name="Science">
        <title>The plant cell wall-decomposing machinery underlies the functional diversity of forest fungi.</title>
        <authorList>
            <person name="Eastwood D.C."/>
            <person name="Floudas D."/>
            <person name="Binder M."/>
            <person name="Majcherczyk A."/>
            <person name="Schneider P."/>
            <person name="Aerts A."/>
            <person name="Asiegbu F.O."/>
            <person name="Baker S.E."/>
            <person name="Barry K."/>
            <person name="Bendiksby M."/>
            <person name="Blumentritt M."/>
            <person name="Coutinho P.M."/>
            <person name="Cullen D."/>
            <person name="de Vries R.P."/>
            <person name="Gathman A."/>
            <person name="Goodell B."/>
            <person name="Henrissat B."/>
            <person name="Ihrmark K."/>
            <person name="Kauserud H."/>
            <person name="Kohler A."/>
            <person name="LaButti K."/>
            <person name="Lapidus A."/>
            <person name="Lavin J.L."/>
            <person name="Lee Y.-H."/>
            <person name="Lindquist E."/>
            <person name="Lilly W."/>
            <person name="Lucas S."/>
            <person name="Morin E."/>
            <person name="Murat C."/>
            <person name="Oguiza J.A."/>
            <person name="Park J."/>
            <person name="Pisabarro A.G."/>
            <person name="Riley R."/>
            <person name="Rosling A."/>
            <person name="Salamov A."/>
            <person name="Schmidt O."/>
            <person name="Schmutz J."/>
            <person name="Skrede I."/>
            <person name="Stenlid J."/>
            <person name="Wiebenga A."/>
            <person name="Xie X."/>
            <person name="Kuees U."/>
            <person name="Hibbett D.S."/>
            <person name="Hoffmeister D."/>
            <person name="Hoegberg N."/>
            <person name="Martin F."/>
            <person name="Grigoriev I.V."/>
            <person name="Watkinson S.C."/>
        </authorList>
    </citation>
    <scope>NUCLEOTIDE SEQUENCE [LARGE SCALE GENOMIC DNA]</scope>
    <source>
        <strain evidence="5">strain S7.3</strain>
    </source>
</reference>
<feature type="transmembrane region" description="Helical" evidence="3">
    <location>
        <begin position="118"/>
        <end position="142"/>
    </location>
</feature>
<organism evidence="5">
    <name type="scientific">Serpula lacrymans var. lacrymans (strain S7.3)</name>
    <name type="common">Dry rot fungus</name>
    <dbReference type="NCBI Taxonomy" id="936435"/>
    <lineage>
        <taxon>Eukaryota</taxon>
        <taxon>Fungi</taxon>
        <taxon>Dikarya</taxon>
        <taxon>Basidiomycota</taxon>
        <taxon>Agaricomycotina</taxon>
        <taxon>Agaricomycetes</taxon>
        <taxon>Agaricomycetidae</taxon>
        <taxon>Boletales</taxon>
        <taxon>Coniophorineae</taxon>
        <taxon>Serpulaceae</taxon>
        <taxon>Serpula</taxon>
    </lineage>
</organism>
<dbReference type="Proteomes" id="UP000008063">
    <property type="component" value="Unassembled WGS sequence"/>
</dbReference>
<keyword evidence="3" id="KW-0812">Transmembrane</keyword>
<dbReference type="InParanoid" id="F8PL00"/>
<evidence type="ECO:0000256" key="1">
    <source>
        <dbReference type="SAM" id="Coils"/>
    </source>
</evidence>
<dbReference type="HOGENOM" id="CLU_280077_0_0_1"/>
<feature type="compositionally biased region" description="Acidic residues" evidence="2">
    <location>
        <begin position="301"/>
        <end position="315"/>
    </location>
</feature>
<keyword evidence="3" id="KW-0472">Membrane</keyword>
<name>F8PL00_SERL3</name>
<feature type="region of interest" description="Disordered" evidence="2">
    <location>
        <begin position="301"/>
        <end position="339"/>
    </location>
</feature>
<evidence type="ECO:0000313" key="4">
    <source>
        <dbReference type="EMBL" id="EGO03644.1"/>
    </source>
</evidence>
<feature type="coiled-coil region" evidence="1">
    <location>
        <begin position="226"/>
        <end position="253"/>
    </location>
</feature>
<evidence type="ECO:0000313" key="5">
    <source>
        <dbReference type="Proteomes" id="UP000008063"/>
    </source>
</evidence>